<dbReference type="Proteomes" id="UP001597120">
    <property type="component" value="Unassembled WGS sequence"/>
</dbReference>
<protein>
    <submittedName>
        <fullName evidence="1">DUF6470 family protein</fullName>
    </submittedName>
</protein>
<gene>
    <name evidence="1" type="ORF">ACFQ03_15080</name>
</gene>
<dbReference type="EMBL" id="JBHTIU010000048">
    <property type="protein sequence ID" value="MFD0870477.1"/>
    <property type="molecule type" value="Genomic_DNA"/>
</dbReference>
<accession>A0ABW3DAF2</accession>
<name>A0ABW3DAF2_9BACL</name>
<keyword evidence="2" id="KW-1185">Reference proteome</keyword>
<dbReference type="RefSeq" id="WP_379289164.1">
    <property type="nucleotide sequence ID" value="NZ_JBHTIU010000048.1"/>
</dbReference>
<sequence length="189" mass="21472">MIPFPSIQIRQQFGKIGIDADLGQYTIRQPKATMEIQTTPSRLDIESPPIEFGVDQNRAWDAINGGKFERFNNRIYSQMQDIWLEGIALMVEKGNRMAAIHMNTNAIADTAAAAQENHAKIQYFGPASFDNVDVYITTHKPVIRVIEGGIDVYSHPNPPEIEYERGKLDIYMQQYAHLEIIPPQLDTRV</sequence>
<proteinExistence type="predicted"/>
<evidence type="ECO:0000313" key="2">
    <source>
        <dbReference type="Proteomes" id="UP001597120"/>
    </source>
</evidence>
<evidence type="ECO:0000313" key="1">
    <source>
        <dbReference type="EMBL" id="MFD0870477.1"/>
    </source>
</evidence>
<dbReference type="Pfam" id="PF20074">
    <property type="entry name" value="DUF6470"/>
    <property type="match status" value="1"/>
</dbReference>
<organism evidence="1 2">
    <name type="scientific">Paenibacillus residui</name>
    <dbReference type="NCBI Taxonomy" id="629724"/>
    <lineage>
        <taxon>Bacteria</taxon>
        <taxon>Bacillati</taxon>
        <taxon>Bacillota</taxon>
        <taxon>Bacilli</taxon>
        <taxon>Bacillales</taxon>
        <taxon>Paenibacillaceae</taxon>
        <taxon>Paenibacillus</taxon>
    </lineage>
</organism>
<reference evidence="2" key="1">
    <citation type="journal article" date="2019" name="Int. J. Syst. Evol. Microbiol.">
        <title>The Global Catalogue of Microorganisms (GCM) 10K type strain sequencing project: providing services to taxonomists for standard genome sequencing and annotation.</title>
        <authorList>
            <consortium name="The Broad Institute Genomics Platform"/>
            <consortium name="The Broad Institute Genome Sequencing Center for Infectious Disease"/>
            <person name="Wu L."/>
            <person name="Ma J."/>
        </authorList>
    </citation>
    <scope>NUCLEOTIDE SEQUENCE [LARGE SCALE GENOMIC DNA]</scope>
    <source>
        <strain evidence="2">CCUG 57263</strain>
    </source>
</reference>
<dbReference type="InterPro" id="IPR045527">
    <property type="entry name" value="DUF6470"/>
</dbReference>
<comment type="caution">
    <text evidence="1">The sequence shown here is derived from an EMBL/GenBank/DDBJ whole genome shotgun (WGS) entry which is preliminary data.</text>
</comment>